<dbReference type="InterPro" id="IPR018535">
    <property type="entry name" value="DUF1996"/>
</dbReference>
<dbReference type="Proteomes" id="UP000001197">
    <property type="component" value="Chromosome 5"/>
</dbReference>
<dbReference type="PANTHER" id="PTHR43662:SF5">
    <property type="entry name" value="DUF1996 DOMAIN-CONTAINING PROTEIN"/>
    <property type="match status" value="1"/>
</dbReference>
<dbReference type="HOGENOM" id="CLU_014722_0_0_1"/>
<feature type="domain" description="DUF1996" evidence="2">
    <location>
        <begin position="32"/>
        <end position="75"/>
    </location>
</feature>
<dbReference type="KEGG" id="pan:PODANSg1050"/>
<dbReference type="RefSeq" id="XP_001904033.1">
    <property type="nucleotide sequence ID" value="XM_001903998.1"/>
</dbReference>
<proteinExistence type="predicted"/>
<sequence>MKWNSLAALGFAAPAQAYLRFGCATLTVQRLDPIVEPGKVPSSHVHQIIGGNAFNATMDPKVDIAEKATCTTCSFRWVSLPLIECRHLHTRLTQFTSEDFTNYWTAVMYFKARNGSYKRVGQYPNALLGSLTGGMTVYYLQQDFNSNGKQKITAFKPGFRMTVGSPTATNGNNPGLRYTCLKDVMTRFPETADFPKEPCPAGIMAIHHFPACWDGKNLDSPNHQDHMYNTGKGAFTNAGPCPSSHPVRMPQVALETMWDTTPFNNKDLWPTDGSQPFVWSYGDSKGYGTHADYLFGWKGDSLQRAMDSTPLLSNGIKSQSVAQANNCKLQTTTVKENIDGCKFSPLDCLLCRESSD</sequence>
<organism evidence="3">
    <name type="scientific">Podospora anserina (strain S / ATCC MYA-4624 / DSM 980 / FGSC 10383)</name>
    <name type="common">Pleurage anserina</name>
    <dbReference type="NCBI Taxonomy" id="515849"/>
    <lineage>
        <taxon>Eukaryota</taxon>
        <taxon>Fungi</taxon>
        <taxon>Dikarya</taxon>
        <taxon>Ascomycota</taxon>
        <taxon>Pezizomycotina</taxon>
        <taxon>Sordariomycetes</taxon>
        <taxon>Sordariomycetidae</taxon>
        <taxon>Sordariales</taxon>
        <taxon>Podosporaceae</taxon>
        <taxon>Podospora</taxon>
        <taxon>Podospora anserina</taxon>
    </lineage>
</organism>
<feature type="chain" id="PRO_5007638534" evidence="1">
    <location>
        <begin position="18"/>
        <end position="356"/>
    </location>
</feature>
<dbReference type="EMBL" id="CU633457">
    <property type="protein sequence ID" value="CAP61810.1"/>
    <property type="molecule type" value="Genomic_DNA"/>
</dbReference>
<dbReference type="VEuPathDB" id="FungiDB:PODANS_5_2860"/>
<reference evidence="4" key="4">
    <citation type="submission" date="2015-04" db="EMBL/GenBank/DDBJ databases">
        <title>Maintaining two mating types: Structure of the mating type locus and its role in heterokaryosis in Podospora anserina.</title>
        <authorList>
            <person name="Grognet P."/>
            <person name="Bidard F."/>
            <person name="Kuchly C."/>
            <person name="Chan Ho Tong L."/>
            <person name="Coppin E."/>
            <person name="Ait Benkhali J."/>
            <person name="Couloux A."/>
            <person name="Wincker P."/>
            <person name="Debuchy R."/>
            <person name="Silar P."/>
        </authorList>
    </citation>
    <scope>NUCLEOTIDE SEQUENCE</scope>
</reference>
<keyword evidence="5" id="KW-1185">Reference proteome</keyword>
<accession>B2AEE4</accession>
<dbReference type="GeneID" id="6188202"/>
<keyword evidence="1" id="KW-0732">Signal</keyword>
<dbReference type="eggNOG" id="ENOG502SJKQ">
    <property type="taxonomic scope" value="Eukaryota"/>
</dbReference>
<dbReference type="EMBL" id="FO904940">
    <property type="protein sequence ID" value="CDP28886.1"/>
    <property type="molecule type" value="Genomic_DNA"/>
</dbReference>
<dbReference type="AlphaFoldDB" id="B2AEE4"/>
<protein>
    <submittedName>
        <fullName evidence="3">Podospora anserina S mat+ genomic DNA chromosome 5, supercontig 1</fullName>
    </submittedName>
</protein>
<feature type="signal peptide" evidence="1">
    <location>
        <begin position="1"/>
        <end position="17"/>
    </location>
</feature>
<name>B2AEE4_PODAN</name>
<evidence type="ECO:0000313" key="4">
    <source>
        <dbReference type="EMBL" id="CDP28886.1"/>
    </source>
</evidence>
<evidence type="ECO:0000256" key="1">
    <source>
        <dbReference type="SAM" id="SignalP"/>
    </source>
</evidence>
<reference evidence="3" key="2">
    <citation type="submission" date="2008-07" db="EMBL/GenBank/DDBJ databases">
        <authorList>
            <person name="Genoscope - CEA"/>
        </authorList>
    </citation>
    <scope>NUCLEOTIDE SEQUENCE</scope>
    <source>
        <strain evidence="3">S mat+</strain>
    </source>
</reference>
<dbReference type="PANTHER" id="PTHR43662">
    <property type="match status" value="1"/>
</dbReference>
<dbReference type="Pfam" id="PF09362">
    <property type="entry name" value="DUF1996"/>
    <property type="match status" value="2"/>
</dbReference>
<evidence type="ECO:0000313" key="5">
    <source>
        <dbReference type="Proteomes" id="UP000001197"/>
    </source>
</evidence>
<dbReference type="OrthoDB" id="74764at2759"/>
<gene>
    <name evidence="3" type="ORF">PODANS_5_2860</name>
</gene>
<feature type="domain" description="DUF1996" evidence="2">
    <location>
        <begin position="96"/>
        <end position="297"/>
    </location>
</feature>
<reference evidence="5" key="3">
    <citation type="journal article" date="2014" name="Genetics">
        <title>Maintaining two mating types: Structure of the mating type locus and its role in heterokaryosis in Podospora anserina.</title>
        <authorList>
            <person name="Grognet P."/>
            <person name="Bidard F."/>
            <person name="Kuchly C."/>
            <person name="Tong L.C.H."/>
            <person name="Coppin E."/>
            <person name="Benkhali J.A."/>
            <person name="Couloux A."/>
            <person name="Wincker P."/>
            <person name="Debuchy R."/>
            <person name="Silar P."/>
        </authorList>
    </citation>
    <scope>GENOME REANNOTATION</scope>
    <source>
        <strain evidence="5">S / ATCC MYA-4624 / DSM 980 / FGSC 10383</strain>
    </source>
</reference>
<evidence type="ECO:0000259" key="2">
    <source>
        <dbReference type="Pfam" id="PF09362"/>
    </source>
</evidence>
<reference evidence="3 5" key="1">
    <citation type="journal article" date="2008" name="Genome Biol.">
        <title>The genome sequence of the model ascomycete fungus Podospora anserina.</title>
        <authorList>
            <person name="Espagne E."/>
            <person name="Lespinet O."/>
            <person name="Malagnac F."/>
            <person name="Da Silva C."/>
            <person name="Jaillon O."/>
            <person name="Porcel B.M."/>
            <person name="Couloux A."/>
            <person name="Aury J.-M."/>
            <person name="Segurens B."/>
            <person name="Poulain J."/>
            <person name="Anthouard V."/>
            <person name="Grossetete S."/>
            <person name="Khalili H."/>
            <person name="Coppin E."/>
            <person name="Dequard-Chablat M."/>
            <person name="Picard M."/>
            <person name="Contamine V."/>
            <person name="Arnaise S."/>
            <person name="Bourdais A."/>
            <person name="Berteaux-Lecellier V."/>
            <person name="Gautheret D."/>
            <person name="de Vries R.P."/>
            <person name="Battaglia E."/>
            <person name="Coutinho P.M."/>
            <person name="Danchin E.G.J."/>
            <person name="Henrissat B."/>
            <person name="El Khoury R."/>
            <person name="Sainsard-Chanet A."/>
            <person name="Boivin A."/>
            <person name="Pinan-Lucarre B."/>
            <person name="Sellem C.H."/>
            <person name="Debuchy R."/>
            <person name="Wincker P."/>
            <person name="Weissenbach J."/>
            <person name="Silar P."/>
        </authorList>
    </citation>
    <scope>NUCLEOTIDE SEQUENCE [LARGE SCALE GENOMIC DNA]</scope>
    <source>
        <strain evidence="5">S / ATCC MYA-4624 / DSM 980 / FGSC 10383</strain>
        <strain evidence="3">S mat+</strain>
    </source>
</reference>
<evidence type="ECO:0000313" key="3">
    <source>
        <dbReference type="EMBL" id="CAP61810.1"/>
    </source>
</evidence>